<organism evidence="3 4">
    <name type="scientific">Dreissena polymorpha</name>
    <name type="common">Zebra mussel</name>
    <name type="synonym">Mytilus polymorpha</name>
    <dbReference type="NCBI Taxonomy" id="45954"/>
    <lineage>
        <taxon>Eukaryota</taxon>
        <taxon>Metazoa</taxon>
        <taxon>Spiralia</taxon>
        <taxon>Lophotrochozoa</taxon>
        <taxon>Mollusca</taxon>
        <taxon>Bivalvia</taxon>
        <taxon>Autobranchia</taxon>
        <taxon>Heteroconchia</taxon>
        <taxon>Euheterodonta</taxon>
        <taxon>Imparidentia</taxon>
        <taxon>Neoheterodontei</taxon>
        <taxon>Myida</taxon>
        <taxon>Dreissenoidea</taxon>
        <taxon>Dreissenidae</taxon>
        <taxon>Dreissena</taxon>
    </lineage>
</organism>
<reference evidence="3" key="1">
    <citation type="journal article" date="2019" name="bioRxiv">
        <title>The Genome of the Zebra Mussel, Dreissena polymorpha: A Resource for Invasive Species Research.</title>
        <authorList>
            <person name="McCartney M.A."/>
            <person name="Auch B."/>
            <person name="Kono T."/>
            <person name="Mallez S."/>
            <person name="Zhang Y."/>
            <person name="Obille A."/>
            <person name="Becker A."/>
            <person name="Abrahante J.E."/>
            <person name="Garbe J."/>
            <person name="Badalamenti J.P."/>
            <person name="Herman A."/>
            <person name="Mangelson H."/>
            <person name="Liachko I."/>
            <person name="Sullivan S."/>
            <person name="Sone E.D."/>
            <person name="Koren S."/>
            <person name="Silverstein K.A.T."/>
            <person name="Beckman K.B."/>
            <person name="Gohl D.M."/>
        </authorList>
    </citation>
    <scope>NUCLEOTIDE SEQUENCE</scope>
    <source>
        <strain evidence="3">Duluth1</strain>
        <tissue evidence="3">Whole animal</tissue>
    </source>
</reference>
<dbReference type="PANTHER" id="PTHR10290">
    <property type="entry name" value="DNA TOPOISOMERASE I"/>
    <property type="match status" value="1"/>
</dbReference>
<dbReference type="InterPro" id="IPR051062">
    <property type="entry name" value="Topoisomerase_IB"/>
</dbReference>
<dbReference type="EMBL" id="JAIWYP010000009">
    <property type="protein sequence ID" value="KAH3774192.1"/>
    <property type="molecule type" value="Genomic_DNA"/>
</dbReference>
<name>A0A9D4E5F6_DREPO</name>
<feature type="domain" description="DNA topoisomerase I DNA binding eukaryotic-type" evidence="2">
    <location>
        <begin position="66"/>
        <end position="98"/>
    </location>
</feature>
<dbReference type="Pfam" id="PF02919">
    <property type="entry name" value="Topoisom_I_N"/>
    <property type="match status" value="1"/>
</dbReference>
<reference evidence="3" key="2">
    <citation type="submission" date="2020-11" db="EMBL/GenBank/DDBJ databases">
        <authorList>
            <person name="McCartney M.A."/>
            <person name="Auch B."/>
            <person name="Kono T."/>
            <person name="Mallez S."/>
            <person name="Becker A."/>
            <person name="Gohl D.M."/>
            <person name="Silverstein K.A.T."/>
            <person name="Koren S."/>
            <person name="Bechman K.B."/>
            <person name="Herman A."/>
            <person name="Abrahante J.E."/>
            <person name="Garbe J."/>
        </authorList>
    </citation>
    <scope>NUCLEOTIDE SEQUENCE</scope>
    <source>
        <strain evidence="3">Duluth1</strain>
        <tissue evidence="3">Whole animal</tissue>
    </source>
</reference>
<dbReference type="GO" id="GO:0006265">
    <property type="term" value="P:DNA topological change"/>
    <property type="evidence" value="ECO:0007669"/>
    <property type="project" value="InterPro"/>
</dbReference>
<gene>
    <name evidence="3" type="ORF">DPMN_175566</name>
</gene>
<evidence type="ECO:0000259" key="2">
    <source>
        <dbReference type="Pfam" id="PF02919"/>
    </source>
</evidence>
<evidence type="ECO:0000313" key="4">
    <source>
        <dbReference type="Proteomes" id="UP000828390"/>
    </source>
</evidence>
<dbReference type="Proteomes" id="UP000828390">
    <property type="component" value="Unassembled WGS sequence"/>
</dbReference>
<dbReference type="AlphaFoldDB" id="A0A9D4E5F6"/>
<dbReference type="PANTHER" id="PTHR10290:SF3">
    <property type="entry name" value="DNA TOPOISOMERASE 1"/>
    <property type="match status" value="1"/>
</dbReference>
<protein>
    <recommendedName>
        <fullName evidence="2">DNA topoisomerase I DNA binding eukaryotic-type domain-containing protein</fullName>
    </recommendedName>
</protein>
<dbReference type="GO" id="GO:0006260">
    <property type="term" value="P:DNA replication"/>
    <property type="evidence" value="ECO:0007669"/>
    <property type="project" value="TreeGrafter"/>
</dbReference>
<dbReference type="Gene3D" id="2.170.11.10">
    <property type="entry name" value="DNA Topoisomerase I, domain 2"/>
    <property type="match status" value="1"/>
</dbReference>
<dbReference type="GO" id="GO:0005730">
    <property type="term" value="C:nucleolus"/>
    <property type="evidence" value="ECO:0007669"/>
    <property type="project" value="TreeGrafter"/>
</dbReference>
<dbReference type="InterPro" id="IPR008336">
    <property type="entry name" value="TopoI_DNA-bd_euk"/>
</dbReference>
<dbReference type="SUPFAM" id="SSF56741">
    <property type="entry name" value="Eukaryotic DNA topoisomerase I, N-terminal DNA-binding fragment"/>
    <property type="match status" value="1"/>
</dbReference>
<dbReference type="GO" id="GO:0007059">
    <property type="term" value="P:chromosome segregation"/>
    <property type="evidence" value="ECO:0007669"/>
    <property type="project" value="TreeGrafter"/>
</dbReference>
<dbReference type="InterPro" id="IPR013030">
    <property type="entry name" value="DNA_topo_DNA_db_N_dom2"/>
</dbReference>
<dbReference type="InterPro" id="IPR036202">
    <property type="entry name" value="TopoI_DNA-bd_euk_N_sf"/>
</dbReference>
<feature type="compositionally biased region" description="Low complexity" evidence="1">
    <location>
        <begin position="30"/>
        <end position="43"/>
    </location>
</feature>
<dbReference type="GO" id="GO:0003677">
    <property type="term" value="F:DNA binding"/>
    <property type="evidence" value="ECO:0007669"/>
    <property type="project" value="InterPro"/>
</dbReference>
<proteinExistence type="predicted"/>
<sequence length="109" mass="12505">MELCSQIGLMQTKNLGQFSFIKKKKKSKTAAKTTIPTSSPTTKKAAKEEPQEVWKWWEEEKAEGGVKWTFLEHKGPVFAPEYEPLPDEIKFYYDGMRIVSPKFGLNAYA</sequence>
<evidence type="ECO:0000256" key="1">
    <source>
        <dbReference type="SAM" id="MobiDB-lite"/>
    </source>
</evidence>
<dbReference type="GO" id="GO:0005694">
    <property type="term" value="C:chromosome"/>
    <property type="evidence" value="ECO:0007669"/>
    <property type="project" value="InterPro"/>
</dbReference>
<comment type="caution">
    <text evidence="3">The sequence shown here is derived from an EMBL/GenBank/DDBJ whole genome shotgun (WGS) entry which is preliminary data.</text>
</comment>
<accession>A0A9D4E5F6</accession>
<feature type="region of interest" description="Disordered" evidence="1">
    <location>
        <begin position="30"/>
        <end position="50"/>
    </location>
</feature>
<evidence type="ECO:0000313" key="3">
    <source>
        <dbReference type="EMBL" id="KAH3774192.1"/>
    </source>
</evidence>
<dbReference type="GO" id="GO:0003917">
    <property type="term" value="F:DNA topoisomerase type I (single strand cut, ATP-independent) activity"/>
    <property type="evidence" value="ECO:0007669"/>
    <property type="project" value="InterPro"/>
</dbReference>
<keyword evidence="4" id="KW-1185">Reference proteome</keyword>